<evidence type="ECO:0000256" key="4">
    <source>
        <dbReference type="ARBA" id="ARBA00022723"/>
    </source>
</evidence>
<dbReference type="PROSITE" id="PS00436">
    <property type="entry name" value="PEROXIDASE_2"/>
    <property type="match status" value="1"/>
</dbReference>
<reference evidence="15" key="2">
    <citation type="journal article" date="2019" name="Curr. Biol.">
        <title>Chromatin organization in early land plants reveals an ancestral association between H3K27me3, transposons, and constitutive heterochromatin.</title>
        <authorList>
            <person name="Montgomery S.A."/>
            <person name="Tanizawa Y."/>
            <person name="Galik B."/>
            <person name="Wang N."/>
            <person name="Ito T."/>
            <person name="Mochizuki T."/>
            <person name="Akimcheva S."/>
            <person name="Bowman J."/>
            <person name="Cognat V."/>
            <person name="Drouard L."/>
            <person name="Ekker H."/>
            <person name="Houng S."/>
            <person name="Kohchi T."/>
            <person name="Lin S."/>
            <person name="Liu L.D."/>
            <person name="Nakamura Y."/>
            <person name="Valeeva L.R."/>
            <person name="Shakirov E.V."/>
            <person name="Shippen D.E."/>
            <person name="Wei W."/>
            <person name="Yagura M."/>
            <person name="Yamaoka S."/>
            <person name="Yamato K.T."/>
            <person name="Liu C."/>
            <person name="Berger F."/>
        </authorList>
    </citation>
    <scope>NUCLEOTIDE SEQUENCE [LARGE SCALE GENOMIC DNA]</scope>
    <source>
        <strain evidence="15">Tak-1</strain>
    </source>
</reference>
<dbReference type="GO" id="GO:0006979">
    <property type="term" value="P:response to oxidative stress"/>
    <property type="evidence" value="ECO:0007669"/>
    <property type="project" value="UniProtKB-UniRule"/>
</dbReference>
<gene>
    <name evidence="16" type="ORF">AXG93_1881s1100</name>
    <name evidence="15" type="ORF">Mp_1g27630</name>
</gene>
<dbReference type="CDD" id="cd00693">
    <property type="entry name" value="secretory_peroxidase"/>
    <property type="match status" value="1"/>
</dbReference>
<dbReference type="GO" id="GO:0046872">
    <property type="term" value="F:metal ion binding"/>
    <property type="evidence" value="ECO:0007669"/>
    <property type="project" value="UniProtKB-UniRule"/>
</dbReference>
<evidence type="ECO:0000256" key="9">
    <source>
        <dbReference type="PIRSR" id="PIRSR600823-2"/>
    </source>
</evidence>
<keyword evidence="7 12" id="KW-1015">Disulfide bond</keyword>
<evidence type="ECO:0000256" key="10">
    <source>
        <dbReference type="PIRSR" id="PIRSR600823-3"/>
    </source>
</evidence>
<keyword evidence="6 10" id="KW-0408">Iron</keyword>
<dbReference type="GO" id="GO:0005576">
    <property type="term" value="C:extracellular region"/>
    <property type="evidence" value="ECO:0007669"/>
    <property type="project" value="UniProtKB-SubCell"/>
</dbReference>
<comment type="function">
    <text evidence="13">Removal of H(2)O(2), oxidation of toxic reductants, biosynthesis and degradation of lignin, suberization, auxin catabolism, response to environmental stresses such as wounding, pathogen attack and oxidative stress.</text>
</comment>
<reference evidence="18" key="3">
    <citation type="journal article" date="2020" name="Curr. Biol.">
        <title>Chromatin organization in early land plants reveals an ancestral association between H3K27me3, transposons, and constitutive heterochromatin.</title>
        <authorList>
            <person name="Montgomery S.A."/>
            <person name="Tanizawa Y."/>
            <person name="Galik B."/>
            <person name="Wang N."/>
            <person name="Ito T."/>
            <person name="Mochizuki T."/>
            <person name="Akimcheva S."/>
            <person name="Bowman J.L."/>
            <person name="Cognat V."/>
            <person name="Marechal-Drouard L."/>
            <person name="Ekker H."/>
            <person name="Hong S.F."/>
            <person name="Kohchi T."/>
            <person name="Lin S.S."/>
            <person name="Liu L.D."/>
            <person name="Nakamura Y."/>
            <person name="Valeeva L.R."/>
            <person name="Shakirov E.V."/>
            <person name="Shippen D.E."/>
            <person name="Wei W.L."/>
            <person name="Yagura M."/>
            <person name="Yamaoka S."/>
            <person name="Yamato K.T."/>
            <person name="Liu C."/>
            <person name="Berger F."/>
        </authorList>
    </citation>
    <scope>NUCLEOTIDE SEQUENCE [LARGE SCALE GENOMIC DNA]</scope>
    <source>
        <strain evidence="18">Tak-1</strain>
    </source>
</reference>
<keyword evidence="5 13" id="KW-0560">Oxidoreductase</keyword>
<dbReference type="PRINTS" id="PR00461">
    <property type="entry name" value="PLPEROXIDASE"/>
</dbReference>
<dbReference type="Proteomes" id="UP000077202">
    <property type="component" value="Unassembled WGS sequence"/>
</dbReference>
<comment type="similarity">
    <text evidence="13">Belongs to the peroxidase family. Classical plant (class III) peroxidase subfamily.</text>
</comment>
<dbReference type="SUPFAM" id="SSF48113">
    <property type="entry name" value="Heme-dependent peroxidases"/>
    <property type="match status" value="1"/>
</dbReference>
<dbReference type="EC" id="1.11.1.7" evidence="13"/>
<evidence type="ECO:0000313" key="18">
    <source>
        <dbReference type="Proteomes" id="UP001162541"/>
    </source>
</evidence>
<organism evidence="16 17">
    <name type="scientific">Marchantia polymorpha subsp. ruderalis</name>
    <dbReference type="NCBI Taxonomy" id="1480154"/>
    <lineage>
        <taxon>Eukaryota</taxon>
        <taxon>Viridiplantae</taxon>
        <taxon>Streptophyta</taxon>
        <taxon>Embryophyta</taxon>
        <taxon>Marchantiophyta</taxon>
        <taxon>Marchantiopsida</taxon>
        <taxon>Marchantiidae</taxon>
        <taxon>Marchantiales</taxon>
        <taxon>Marchantiaceae</taxon>
        <taxon>Marchantia</taxon>
    </lineage>
</organism>
<dbReference type="InterPro" id="IPR019794">
    <property type="entry name" value="Peroxidases_AS"/>
</dbReference>
<evidence type="ECO:0000256" key="1">
    <source>
        <dbReference type="ARBA" id="ARBA00000189"/>
    </source>
</evidence>
<evidence type="ECO:0000256" key="11">
    <source>
        <dbReference type="PIRSR" id="PIRSR600823-4"/>
    </source>
</evidence>
<proteinExistence type="inferred from homology"/>
<feature type="disulfide bond" evidence="12">
    <location>
        <begin position="119"/>
        <end position="318"/>
    </location>
</feature>
<keyword evidence="10 13" id="KW-0106">Calcium</keyword>
<keyword evidence="13" id="KW-0964">Secreted</keyword>
<keyword evidence="17" id="KW-1185">Reference proteome</keyword>
<evidence type="ECO:0000313" key="15">
    <source>
        <dbReference type="EMBL" id="BBN00245.1"/>
    </source>
</evidence>
<feature type="binding site" evidence="10">
    <location>
        <position position="73"/>
    </location>
    <ligand>
        <name>Ca(2+)</name>
        <dbReference type="ChEBI" id="CHEBI:29108"/>
        <label>1</label>
    </ligand>
</feature>
<evidence type="ECO:0000256" key="6">
    <source>
        <dbReference type="ARBA" id="ARBA00023004"/>
    </source>
</evidence>
<dbReference type="GO" id="GO:0140825">
    <property type="term" value="F:lactoperoxidase activity"/>
    <property type="evidence" value="ECO:0007669"/>
    <property type="project" value="UniProtKB-EC"/>
</dbReference>
<evidence type="ECO:0000256" key="13">
    <source>
        <dbReference type="RuleBase" id="RU362060"/>
    </source>
</evidence>
<dbReference type="Proteomes" id="UP001162541">
    <property type="component" value="Chromosome 1"/>
</dbReference>
<dbReference type="InterPro" id="IPR002016">
    <property type="entry name" value="Haem_peroxidase"/>
</dbReference>
<evidence type="ECO:0000256" key="7">
    <source>
        <dbReference type="ARBA" id="ARBA00023157"/>
    </source>
</evidence>
<dbReference type="PRINTS" id="PR00458">
    <property type="entry name" value="PEROXIDASE"/>
</dbReference>
<keyword evidence="4 10" id="KW-0479">Metal-binding</keyword>
<feature type="site" description="Transition state stabilizer" evidence="11">
    <location>
        <position position="65"/>
    </location>
</feature>
<comment type="subcellular location">
    <subcellularLocation>
        <location evidence="13">Secreted</location>
    </subcellularLocation>
</comment>
<keyword evidence="13" id="KW-0732">Signal</keyword>
<feature type="binding site" evidence="10">
    <location>
        <position position="88"/>
    </location>
    <ligand>
        <name>Ca(2+)</name>
        <dbReference type="ChEBI" id="CHEBI:29108"/>
        <label>1</label>
    </ligand>
</feature>
<feature type="binding site" evidence="10">
    <location>
        <position position="245"/>
    </location>
    <ligand>
        <name>Ca(2+)</name>
        <dbReference type="ChEBI" id="CHEBI:29108"/>
        <label>2</label>
    </ligand>
</feature>
<comment type="catalytic activity">
    <reaction evidence="1 13">
        <text>2 a phenolic donor + H2O2 = 2 a phenolic radical donor + 2 H2O</text>
        <dbReference type="Rhea" id="RHEA:56136"/>
        <dbReference type="ChEBI" id="CHEBI:15377"/>
        <dbReference type="ChEBI" id="CHEBI:16240"/>
        <dbReference type="ChEBI" id="CHEBI:139520"/>
        <dbReference type="ChEBI" id="CHEBI:139521"/>
        <dbReference type="EC" id="1.11.1.7"/>
    </reaction>
</comment>
<reference evidence="16 17" key="1">
    <citation type="submission" date="2016-03" db="EMBL/GenBank/DDBJ databases">
        <title>Mechanisms controlling the formation of the plant cell surface in tip-growing cells are functionally conserved among land plants.</title>
        <authorList>
            <person name="Honkanen S."/>
            <person name="Jones V.A."/>
            <person name="Morieri G."/>
            <person name="Champion C."/>
            <person name="Hetherington A.J."/>
            <person name="Kelly S."/>
            <person name="Saint-Marcoux D."/>
            <person name="Proust H."/>
            <person name="Prescott H."/>
            <person name="Dolan L."/>
        </authorList>
    </citation>
    <scope>NUCLEOTIDE SEQUENCE [LARGE SCALE GENOMIC DNA]</scope>
    <source>
        <strain evidence="17">cv. Tak-1 and cv. Tak-2</strain>
        <tissue evidence="16">Whole gametophyte</tissue>
    </source>
</reference>
<dbReference type="GO" id="GO:0042744">
    <property type="term" value="P:hydrogen peroxide catabolic process"/>
    <property type="evidence" value="ECO:0007669"/>
    <property type="project" value="UniProtKB-KW"/>
</dbReference>
<feature type="binding site" evidence="10">
    <location>
        <position position="75"/>
    </location>
    <ligand>
        <name>Ca(2+)</name>
        <dbReference type="ChEBI" id="CHEBI:29108"/>
        <label>1</label>
    </ligand>
</feature>
<evidence type="ECO:0000259" key="14">
    <source>
        <dbReference type="PROSITE" id="PS50873"/>
    </source>
</evidence>
<evidence type="ECO:0000256" key="8">
    <source>
        <dbReference type="PIRSR" id="PIRSR600823-1"/>
    </source>
</evidence>
<sequence length="324" mass="34693">MAPTRSILSVVALTLLVHGSADAVNQNCLKDQFYDQLCPDAERVIQNAVFAELDKNLSNAAAIIRLQFHDCFVGGCEASVLLDGDDTEKSSVSAHLRGFEVVDAAKTAVEAICPGVVSCADVLAYAARDSAIKLNGTGWAVQGGRRDGLVAFSVAAAEEDIPSPDLDVTQLIANFAVKGLSARQMVVLSGSHSSGVGHCDKVVARLYNFSAARPTDPSLDPEYAEELKRRCPNAPVAKSVEVAMDSATPQTLDSDYFLGLTARKGLFASDQALFEDRRTTDIVASLHDGRRFASEFGEAMRAMGAIGVRARGQIRRNCRKVNTW</sequence>
<feature type="disulfide bond" evidence="12">
    <location>
        <begin position="71"/>
        <end position="76"/>
    </location>
</feature>
<comment type="cofactor">
    <cofactor evidence="10 13">
        <name>heme b</name>
        <dbReference type="ChEBI" id="CHEBI:60344"/>
    </cofactor>
    <text evidence="10 13">Binds 1 heme b (iron(II)-protoporphyrin IX) group per subunit.</text>
</comment>
<dbReference type="PANTHER" id="PTHR31235">
    <property type="entry name" value="PEROXIDASE 25-RELATED"/>
    <property type="match status" value="1"/>
</dbReference>
<protein>
    <recommendedName>
        <fullName evidence="13">Peroxidase</fullName>
        <ecNumber evidence="13">1.11.1.7</ecNumber>
    </recommendedName>
</protein>
<evidence type="ECO:0000313" key="16">
    <source>
        <dbReference type="EMBL" id="OAE27819.1"/>
    </source>
</evidence>
<dbReference type="AlphaFoldDB" id="A0A176W490"/>
<feature type="domain" description="Plant heme peroxidase family profile" evidence="14">
    <location>
        <begin position="28"/>
        <end position="322"/>
    </location>
</feature>
<evidence type="ECO:0000256" key="5">
    <source>
        <dbReference type="ARBA" id="ARBA00023002"/>
    </source>
</evidence>
<feature type="binding site" evidence="10">
    <location>
        <position position="70"/>
    </location>
    <ligand>
        <name>Ca(2+)</name>
        <dbReference type="ChEBI" id="CHEBI:29108"/>
        <label>1</label>
    </ligand>
</feature>
<keyword evidence="3 13" id="KW-0349">Heme</keyword>
<evidence type="ECO:0000256" key="2">
    <source>
        <dbReference type="ARBA" id="ARBA00022559"/>
    </source>
</evidence>
<dbReference type="GO" id="GO:0020037">
    <property type="term" value="F:heme binding"/>
    <property type="evidence" value="ECO:0007669"/>
    <property type="project" value="UniProtKB-UniRule"/>
</dbReference>
<accession>A0A176W490</accession>
<keyword evidence="13" id="KW-0376">Hydrogen peroxide</keyword>
<feature type="disulfide bond" evidence="12">
    <location>
        <begin position="199"/>
        <end position="231"/>
    </location>
</feature>
<dbReference type="InterPro" id="IPR000823">
    <property type="entry name" value="Peroxidase_pln"/>
</dbReference>
<dbReference type="PROSITE" id="PS50873">
    <property type="entry name" value="PEROXIDASE_4"/>
    <property type="match status" value="1"/>
</dbReference>
<feature type="signal peptide" evidence="13">
    <location>
        <begin position="1"/>
        <end position="23"/>
    </location>
</feature>
<comment type="cofactor">
    <cofactor evidence="10 13">
        <name>Ca(2+)</name>
        <dbReference type="ChEBI" id="CHEBI:29108"/>
    </cofactor>
    <text evidence="10 13">Binds 2 calcium ions per subunit.</text>
</comment>
<dbReference type="InterPro" id="IPR010255">
    <property type="entry name" value="Haem_peroxidase_sf"/>
</dbReference>
<evidence type="ECO:0000256" key="3">
    <source>
        <dbReference type="ARBA" id="ARBA00022617"/>
    </source>
</evidence>
<feature type="binding site" evidence="10">
    <location>
        <position position="248"/>
    </location>
    <ligand>
        <name>Ca(2+)</name>
        <dbReference type="ChEBI" id="CHEBI:29108"/>
        <label>2</label>
    </ligand>
</feature>
<feature type="binding site" evidence="9">
    <location>
        <position position="162"/>
    </location>
    <ligand>
        <name>substrate</name>
    </ligand>
</feature>
<dbReference type="InterPro" id="IPR033905">
    <property type="entry name" value="Secretory_peroxidase"/>
</dbReference>
<feature type="active site" description="Proton acceptor" evidence="8">
    <location>
        <position position="69"/>
    </location>
</feature>
<feature type="binding site" description="axial binding residue" evidence="10">
    <location>
        <position position="192"/>
    </location>
    <ligand>
        <name>heme b</name>
        <dbReference type="ChEBI" id="CHEBI:60344"/>
    </ligand>
    <ligandPart>
        <name>Fe</name>
        <dbReference type="ChEBI" id="CHEBI:18248"/>
    </ligandPart>
</feature>
<evidence type="ECO:0000313" key="17">
    <source>
        <dbReference type="Proteomes" id="UP000077202"/>
    </source>
</evidence>
<keyword evidence="2 13" id="KW-0575">Peroxidase</keyword>
<feature type="binding site" evidence="10">
    <location>
        <position position="79"/>
    </location>
    <ligand>
        <name>Ca(2+)</name>
        <dbReference type="ChEBI" id="CHEBI:29108"/>
        <label>1</label>
    </ligand>
</feature>
<dbReference type="EMBL" id="AP019866">
    <property type="protein sequence ID" value="BBN00245.1"/>
    <property type="molecule type" value="Genomic_DNA"/>
</dbReference>
<feature type="binding site" evidence="10">
    <location>
        <position position="253"/>
    </location>
    <ligand>
        <name>Ca(2+)</name>
        <dbReference type="ChEBI" id="CHEBI:29108"/>
        <label>2</label>
    </ligand>
</feature>
<dbReference type="FunFam" id="1.10.420.10:FF:000001">
    <property type="entry name" value="Peroxidase"/>
    <property type="match status" value="1"/>
</dbReference>
<dbReference type="Pfam" id="PF00141">
    <property type="entry name" value="peroxidase"/>
    <property type="match status" value="1"/>
</dbReference>
<name>A0A176W490_MARPO</name>
<dbReference type="EMBL" id="LVLJ01001819">
    <property type="protein sequence ID" value="OAE27819.1"/>
    <property type="molecule type" value="Genomic_DNA"/>
</dbReference>
<dbReference type="Gene3D" id="1.10.520.10">
    <property type="match status" value="1"/>
</dbReference>
<feature type="chain" id="PRO_5042304655" description="Peroxidase" evidence="13">
    <location>
        <begin position="24"/>
        <end position="324"/>
    </location>
</feature>
<evidence type="ECO:0000256" key="12">
    <source>
        <dbReference type="PIRSR" id="PIRSR600823-5"/>
    </source>
</evidence>
<dbReference type="Gene3D" id="1.10.420.10">
    <property type="entry name" value="Peroxidase, domain 2"/>
    <property type="match status" value="1"/>
</dbReference>
<feature type="disulfide bond" evidence="12">
    <location>
        <begin position="38"/>
        <end position="113"/>
    </location>
</feature>